<dbReference type="Proteomes" id="UP000198878">
    <property type="component" value="Unassembled WGS sequence"/>
</dbReference>
<reference evidence="3" key="1">
    <citation type="submission" date="2016-10" db="EMBL/GenBank/DDBJ databases">
        <authorList>
            <person name="Varghese N."/>
            <person name="Submissions S."/>
        </authorList>
    </citation>
    <scope>NUCLEOTIDE SEQUENCE [LARGE SCALE GENOMIC DNA]</scope>
    <source>
        <strain evidence="3">DSM 44654</strain>
    </source>
</reference>
<keyword evidence="3" id="KW-1185">Reference proteome</keyword>
<accession>A0A1H5RFA4</accession>
<dbReference type="SUPFAM" id="SSF49785">
    <property type="entry name" value="Galactose-binding domain-like"/>
    <property type="match status" value="1"/>
</dbReference>
<dbReference type="PANTHER" id="PTHR42732:SF2">
    <property type="entry name" value="BETA-MANNOSIDASE"/>
    <property type="match status" value="1"/>
</dbReference>
<dbReference type="EMBL" id="FNUJ01000012">
    <property type="protein sequence ID" value="SEF37050.1"/>
    <property type="molecule type" value="Genomic_DNA"/>
</dbReference>
<dbReference type="AlphaFoldDB" id="A0A1H5RFA4"/>
<proteinExistence type="predicted"/>
<protein>
    <recommendedName>
        <fullName evidence="4">Beta-galactosidase</fullName>
    </recommendedName>
</protein>
<dbReference type="InterPro" id="IPR008979">
    <property type="entry name" value="Galactose-bd-like_sf"/>
</dbReference>
<sequence length="153" mass="17315">MTAPEDTGWRRLDPPLTTPWTGEVGPANALPEYPRPQLTRPRWLNLNGVWEYAGRPSSPDEPRPSGYAERILVPFPPESALSGIGRRDEVLWYRRLVEIPPDWRDQRILLHFGAVDQTRRSGSTTSSSRRTKAATRPSARTSPTSCARRGRRS</sequence>
<organism evidence="2 3">
    <name type="scientific">Amycolatopsis pretoriensis</name>
    <dbReference type="NCBI Taxonomy" id="218821"/>
    <lineage>
        <taxon>Bacteria</taxon>
        <taxon>Bacillati</taxon>
        <taxon>Actinomycetota</taxon>
        <taxon>Actinomycetes</taxon>
        <taxon>Pseudonocardiales</taxon>
        <taxon>Pseudonocardiaceae</taxon>
        <taxon>Amycolatopsis</taxon>
    </lineage>
</organism>
<feature type="region of interest" description="Disordered" evidence="1">
    <location>
        <begin position="114"/>
        <end position="153"/>
    </location>
</feature>
<gene>
    <name evidence="2" type="ORF">SAMN05421837_112161</name>
</gene>
<evidence type="ECO:0000313" key="2">
    <source>
        <dbReference type="EMBL" id="SEF37050.1"/>
    </source>
</evidence>
<dbReference type="InterPro" id="IPR051913">
    <property type="entry name" value="GH2_Domain-Containing"/>
</dbReference>
<feature type="compositionally biased region" description="Low complexity" evidence="1">
    <location>
        <begin position="120"/>
        <end position="142"/>
    </location>
</feature>
<feature type="region of interest" description="Disordered" evidence="1">
    <location>
        <begin position="1"/>
        <end position="39"/>
    </location>
</feature>
<evidence type="ECO:0000256" key="1">
    <source>
        <dbReference type="SAM" id="MobiDB-lite"/>
    </source>
</evidence>
<dbReference type="Gene3D" id="2.60.120.260">
    <property type="entry name" value="Galactose-binding domain-like"/>
    <property type="match status" value="1"/>
</dbReference>
<evidence type="ECO:0008006" key="4">
    <source>
        <dbReference type="Google" id="ProtNLM"/>
    </source>
</evidence>
<evidence type="ECO:0000313" key="3">
    <source>
        <dbReference type="Proteomes" id="UP000198878"/>
    </source>
</evidence>
<dbReference type="PANTHER" id="PTHR42732">
    <property type="entry name" value="BETA-GALACTOSIDASE"/>
    <property type="match status" value="1"/>
</dbReference>
<dbReference type="STRING" id="218821.SAMN05421837_112161"/>
<name>A0A1H5RFA4_9PSEU</name>